<dbReference type="Gene3D" id="2.60.120.10">
    <property type="entry name" value="Jelly Rolls"/>
    <property type="match status" value="1"/>
</dbReference>
<name>A6W2J3_MARMS</name>
<dbReference type="InterPro" id="IPR011051">
    <property type="entry name" value="RmlC_Cupin_sf"/>
</dbReference>
<dbReference type="PROSITE" id="PS01124">
    <property type="entry name" value="HTH_ARAC_FAMILY_2"/>
    <property type="match status" value="1"/>
</dbReference>
<dbReference type="STRING" id="400668.Mmwyl1_4026"/>
<dbReference type="eggNOG" id="COG2207">
    <property type="taxonomic scope" value="Bacteria"/>
</dbReference>
<dbReference type="eggNOG" id="COG1917">
    <property type="taxonomic scope" value="Bacteria"/>
</dbReference>
<evidence type="ECO:0000256" key="4">
    <source>
        <dbReference type="ARBA" id="ARBA00023159"/>
    </source>
</evidence>
<organism evidence="7">
    <name type="scientific">Marinomonas sp. (strain MWYL1)</name>
    <dbReference type="NCBI Taxonomy" id="400668"/>
    <lineage>
        <taxon>Bacteria</taxon>
        <taxon>Pseudomonadati</taxon>
        <taxon>Pseudomonadota</taxon>
        <taxon>Gammaproteobacteria</taxon>
        <taxon>Oceanospirillales</taxon>
        <taxon>Oceanospirillaceae</taxon>
        <taxon>Marinomonas</taxon>
    </lineage>
</organism>
<keyword evidence="3" id="KW-0238">DNA-binding</keyword>
<dbReference type="InterPro" id="IPR020449">
    <property type="entry name" value="Tscrpt_reg_AraC-type_HTH"/>
</dbReference>
<dbReference type="InterPro" id="IPR009057">
    <property type="entry name" value="Homeodomain-like_sf"/>
</dbReference>
<dbReference type="SUPFAM" id="SSF51182">
    <property type="entry name" value="RmlC-like cupins"/>
    <property type="match status" value="1"/>
</dbReference>
<dbReference type="Pfam" id="PF12833">
    <property type="entry name" value="HTH_18"/>
    <property type="match status" value="1"/>
</dbReference>
<dbReference type="FunFam" id="1.10.10.60:FF:000132">
    <property type="entry name" value="AraC family transcriptional regulator"/>
    <property type="match status" value="1"/>
</dbReference>
<dbReference type="PANTHER" id="PTHR11019">
    <property type="entry name" value="HTH-TYPE TRANSCRIPTIONAL REGULATOR NIMR"/>
    <property type="match status" value="1"/>
</dbReference>
<sequence>MAKMKKSLLLADIIDQSDVDLILSVELIENQIRETELHRHAFGQLVGSLEGLLSVQTESGWWVVPATHTVWIPPNTLHGAKSHGPFRGWSVYLDPKRSQLLDSSPKTFQTTPLLKELVHRAASWSDDTSQAVKSRLSEVLFDEIVNLPETLFGLLQPGLPSLKKMTDGLLSNLADNRSLEEWARSIGLSSRTLARRFNEQTGLGFSEWRQRARVLSAIEMLADNVPVTNIAFTLGYENVSAFIAMFRRVMGVTPGQYIQRHNKESIS</sequence>
<dbReference type="GO" id="GO:0003700">
    <property type="term" value="F:DNA-binding transcription factor activity"/>
    <property type="evidence" value="ECO:0007669"/>
    <property type="project" value="InterPro"/>
</dbReference>
<keyword evidence="4" id="KW-0010">Activator</keyword>
<dbReference type="GO" id="GO:0043565">
    <property type="term" value="F:sequence-specific DNA binding"/>
    <property type="evidence" value="ECO:0007669"/>
    <property type="project" value="InterPro"/>
</dbReference>
<keyword evidence="5" id="KW-0804">Transcription</keyword>
<dbReference type="SUPFAM" id="SSF46689">
    <property type="entry name" value="Homeodomain-like"/>
    <property type="match status" value="1"/>
</dbReference>
<keyword evidence="2" id="KW-0805">Transcription regulation</keyword>
<evidence type="ECO:0000256" key="3">
    <source>
        <dbReference type="ARBA" id="ARBA00023125"/>
    </source>
</evidence>
<dbReference type="CDD" id="cd06124">
    <property type="entry name" value="cupin_NimR-like_N"/>
    <property type="match status" value="1"/>
</dbReference>
<dbReference type="Gene3D" id="1.10.10.60">
    <property type="entry name" value="Homeodomain-like"/>
    <property type="match status" value="1"/>
</dbReference>
<dbReference type="InterPro" id="IPR018060">
    <property type="entry name" value="HTH_AraC"/>
</dbReference>
<reference evidence="7" key="1">
    <citation type="submission" date="2007-06" db="EMBL/GenBank/DDBJ databases">
        <title>Complete sequence of Marinomonas sp. MWYL1.</title>
        <authorList>
            <consortium name="US DOE Joint Genome Institute"/>
            <person name="Copeland A."/>
            <person name="Lucas S."/>
            <person name="Lapidus A."/>
            <person name="Barry K."/>
            <person name="Glavina del Rio T."/>
            <person name="Dalin E."/>
            <person name="Tice H."/>
            <person name="Pitluck S."/>
            <person name="Kiss H."/>
            <person name="Brettin T."/>
            <person name="Bruce D."/>
            <person name="Detter J.C."/>
            <person name="Han C."/>
            <person name="Schmutz J."/>
            <person name="Larimer F."/>
            <person name="Land M."/>
            <person name="Hauser L."/>
            <person name="Kyrpides N."/>
            <person name="Kim E."/>
            <person name="Johnston A.W.B."/>
            <person name="Todd J.D."/>
            <person name="Rogers R."/>
            <person name="Wexler M."/>
            <person name="Bond P.L."/>
            <person name="Li Y."/>
            <person name="Richardson P."/>
        </authorList>
    </citation>
    <scope>NUCLEOTIDE SEQUENCE [LARGE SCALE GENOMIC DNA]</scope>
    <source>
        <strain evidence="7">MWYL1</strain>
    </source>
</reference>
<dbReference type="PRINTS" id="PR00032">
    <property type="entry name" value="HTHARAC"/>
</dbReference>
<evidence type="ECO:0000256" key="2">
    <source>
        <dbReference type="ARBA" id="ARBA00023015"/>
    </source>
</evidence>
<dbReference type="PROSITE" id="PS00041">
    <property type="entry name" value="HTH_ARAC_FAMILY_1"/>
    <property type="match status" value="1"/>
</dbReference>
<evidence type="ECO:0000256" key="1">
    <source>
        <dbReference type="ARBA" id="ARBA00022491"/>
    </source>
</evidence>
<gene>
    <name evidence="7" type="ordered locus">Mmwyl1_4026</name>
</gene>
<accession>A6W2J3</accession>
<dbReference type="InterPro" id="IPR003313">
    <property type="entry name" value="AraC-bd"/>
</dbReference>
<dbReference type="InterPro" id="IPR014710">
    <property type="entry name" value="RmlC-like_jellyroll"/>
</dbReference>
<dbReference type="Pfam" id="PF02311">
    <property type="entry name" value="AraC_binding"/>
    <property type="match status" value="1"/>
</dbReference>
<keyword evidence="1" id="KW-0678">Repressor</keyword>
<evidence type="ECO:0000313" key="7">
    <source>
        <dbReference type="EMBL" id="ABR72922.1"/>
    </source>
</evidence>
<dbReference type="PANTHER" id="PTHR11019:SF159">
    <property type="entry name" value="TRANSCRIPTIONAL REGULATOR-RELATED"/>
    <property type="match status" value="1"/>
</dbReference>
<dbReference type="SMART" id="SM00342">
    <property type="entry name" value="HTH_ARAC"/>
    <property type="match status" value="1"/>
</dbReference>
<protein>
    <submittedName>
        <fullName evidence="7">Transcriptional regulator, AraC family</fullName>
    </submittedName>
</protein>
<dbReference type="HOGENOM" id="CLU_000445_87_0_6"/>
<dbReference type="KEGG" id="mmw:Mmwyl1_4026"/>
<evidence type="ECO:0000259" key="6">
    <source>
        <dbReference type="PROSITE" id="PS01124"/>
    </source>
</evidence>
<feature type="domain" description="HTH araC/xylS-type" evidence="6">
    <location>
        <begin position="163"/>
        <end position="260"/>
    </location>
</feature>
<evidence type="ECO:0000256" key="5">
    <source>
        <dbReference type="ARBA" id="ARBA00023163"/>
    </source>
</evidence>
<dbReference type="AlphaFoldDB" id="A6W2J3"/>
<dbReference type="InterPro" id="IPR018062">
    <property type="entry name" value="HTH_AraC-typ_CS"/>
</dbReference>
<dbReference type="EMBL" id="CP000749">
    <property type="protein sequence ID" value="ABR72922.1"/>
    <property type="molecule type" value="Genomic_DNA"/>
</dbReference>
<proteinExistence type="predicted"/>